<dbReference type="Gene3D" id="1.20.120.1630">
    <property type="match status" value="1"/>
</dbReference>
<evidence type="ECO:0000256" key="1">
    <source>
        <dbReference type="ARBA" id="ARBA00004141"/>
    </source>
</evidence>
<dbReference type="PANTHER" id="PTHR43847:SF1">
    <property type="entry name" value="BLL3993 PROTEIN"/>
    <property type="match status" value="1"/>
</dbReference>
<keyword evidence="3 5" id="KW-1133">Transmembrane helix</keyword>
<comment type="caution">
    <text evidence="6">The sequence shown here is derived from an EMBL/GenBank/DDBJ whole genome shotgun (WGS) entry which is preliminary data.</text>
</comment>
<feature type="transmembrane region" description="Helical" evidence="5">
    <location>
        <begin position="70"/>
        <end position="90"/>
    </location>
</feature>
<dbReference type="PANTHER" id="PTHR43847">
    <property type="entry name" value="BLL3993 PROTEIN"/>
    <property type="match status" value="1"/>
</dbReference>
<sequence length="187" mass="20895">MERLRNIAVAVFVLWLLIDGLVVFRRKSGTAENRDRFSLRVIAAGNLLAWTVGIWLAYKQIGVIRPTMPVQIAGLVSLGLGILIRSTAIAQLGRFHTPNVAVLANHEVMDRGLYRHIRHPSYLGALIAFFGFGLALGNWPSLLVIMLLTPPIYLFRIREEEAALGAALGERYASYCRRTKRLIPGIY</sequence>
<accession>A0ABN1IWY0</accession>
<evidence type="ECO:0000256" key="3">
    <source>
        <dbReference type="ARBA" id="ARBA00022989"/>
    </source>
</evidence>
<proteinExistence type="predicted"/>
<dbReference type="RefSeq" id="WP_343793477.1">
    <property type="nucleotide sequence ID" value="NZ_BAAAEU010000025.1"/>
</dbReference>
<organism evidence="6 7">
    <name type="scientific">Dokdonella soli</name>
    <dbReference type="NCBI Taxonomy" id="529810"/>
    <lineage>
        <taxon>Bacteria</taxon>
        <taxon>Pseudomonadati</taxon>
        <taxon>Pseudomonadota</taxon>
        <taxon>Gammaproteobacteria</taxon>
        <taxon>Lysobacterales</taxon>
        <taxon>Rhodanobacteraceae</taxon>
        <taxon>Dokdonella</taxon>
    </lineage>
</organism>
<feature type="transmembrane region" description="Helical" evidence="5">
    <location>
        <begin position="122"/>
        <end position="148"/>
    </location>
</feature>
<dbReference type="InterPro" id="IPR052527">
    <property type="entry name" value="Metal_cation-efflux_comp"/>
</dbReference>
<evidence type="ECO:0000313" key="6">
    <source>
        <dbReference type="EMBL" id="GAA0722940.1"/>
    </source>
</evidence>
<dbReference type="EMBL" id="BAAAEU010000025">
    <property type="protein sequence ID" value="GAA0722940.1"/>
    <property type="molecule type" value="Genomic_DNA"/>
</dbReference>
<gene>
    <name evidence="6" type="ORF">GCM10009105_34470</name>
</gene>
<evidence type="ECO:0000256" key="5">
    <source>
        <dbReference type="SAM" id="Phobius"/>
    </source>
</evidence>
<reference evidence="6 7" key="1">
    <citation type="journal article" date="2019" name="Int. J. Syst. Evol. Microbiol.">
        <title>The Global Catalogue of Microorganisms (GCM) 10K type strain sequencing project: providing services to taxonomists for standard genome sequencing and annotation.</title>
        <authorList>
            <consortium name="The Broad Institute Genomics Platform"/>
            <consortium name="The Broad Institute Genome Sequencing Center for Infectious Disease"/>
            <person name="Wu L."/>
            <person name="Ma J."/>
        </authorList>
    </citation>
    <scope>NUCLEOTIDE SEQUENCE [LARGE SCALE GENOMIC DNA]</scope>
    <source>
        <strain evidence="6 7">JCM 15421</strain>
    </source>
</reference>
<comment type="subcellular location">
    <subcellularLocation>
        <location evidence="1">Membrane</location>
        <topology evidence="1">Multi-pass membrane protein</topology>
    </subcellularLocation>
</comment>
<name>A0ABN1IWY0_9GAMM</name>
<keyword evidence="2 5" id="KW-0812">Transmembrane</keyword>
<dbReference type="Pfam" id="PF04140">
    <property type="entry name" value="ICMT"/>
    <property type="match status" value="1"/>
</dbReference>
<keyword evidence="7" id="KW-1185">Reference proteome</keyword>
<evidence type="ECO:0000313" key="7">
    <source>
        <dbReference type="Proteomes" id="UP001501523"/>
    </source>
</evidence>
<keyword evidence="4 5" id="KW-0472">Membrane</keyword>
<dbReference type="InterPro" id="IPR007269">
    <property type="entry name" value="ICMT_MeTrfase"/>
</dbReference>
<evidence type="ECO:0000256" key="4">
    <source>
        <dbReference type="ARBA" id="ARBA00023136"/>
    </source>
</evidence>
<protein>
    <submittedName>
        <fullName evidence="6">Phosphatidylethanolamine N-methyltransferase family protein</fullName>
    </submittedName>
</protein>
<evidence type="ECO:0000256" key="2">
    <source>
        <dbReference type="ARBA" id="ARBA00022692"/>
    </source>
</evidence>
<feature type="transmembrane region" description="Helical" evidence="5">
    <location>
        <begin position="7"/>
        <end position="25"/>
    </location>
</feature>
<feature type="transmembrane region" description="Helical" evidence="5">
    <location>
        <begin position="37"/>
        <end position="58"/>
    </location>
</feature>
<dbReference type="Proteomes" id="UP001501523">
    <property type="component" value="Unassembled WGS sequence"/>
</dbReference>